<comment type="caution">
    <text evidence="1">The sequence shown here is derived from an EMBL/GenBank/DDBJ whole genome shotgun (WGS) entry which is preliminary data.</text>
</comment>
<feature type="non-terminal residue" evidence="1">
    <location>
        <position position="1"/>
    </location>
</feature>
<proteinExistence type="predicted"/>
<gene>
    <name evidence="1" type="ORF">S12H4_48711</name>
</gene>
<organism evidence="1">
    <name type="scientific">marine sediment metagenome</name>
    <dbReference type="NCBI Taxonomy" id="412755"/>
    <lineage>
        <taxon>unclassified sequences</taxon>
        <taxon>metagenomes</taxon>
        <taxon>ecological metagenomes</taxon>
    </lineage>
</organism>
<reference evidence="1" key="1">
    <citation type="journal article" date="2014" name="Front. Microbiol.">
        <title>High frequency of phylogenetically diverse reductive dehalogenase-homologous genes in deep subseafloor sedimentary metagenomes.</title>
        <authorList>
            <person name="Kawai M."/>
            <person name="Futagami T."/>
            <person name="Toyoda A."/>
            <person name="Takaki Y."/>
            <person name="Nishi S."/>
            <person name="Hori S."/>
            <person name="Arai W."/>
            <person name="Tsubouchi T."/>
            <person name="Morono Y."/>
            <person name="Uchiyama I."/>
            <person name="Ito T."/>
            <person name="Fujiyama A."/>
            <person name="Inagaki F."/>
            <person name="Takami H."/>
        </authorList>
    </citation>
    <scope>NUCLEOTIDE SEQUENCE</scope>
    <source>
        <strain evidence="1">Expedition CK06-06</strain>
    </source>
</reference>
<sequence>VVASPGQNIEWGFGIPDMVAGELVSLHVMYRKLAPASLIS</sequence>
<protein>
    <submittedName>
        <fullName evidence="1">Uncharacterized protein</fullName>
    </submittedName>
</protein>
<name>X1V2C3_9ZZZZ</name>
<dbReference type="AlphaFoldDB" id="X1V2C3"/>
<dbReference type="EMBL" id="BARW01030473">
    <property type="protein sequence ID" value="GAJ06316.1"/>
    <property type="molecule type" value="Genomic_DNA"/>
</dbReference>
<accession>X1V2C3</accession>
<evidence type="ECO:0000313" key="1">
    <source>
        <dbReference type="EMBL" id="GAJ06316.1"/>
    </source>
</evidence>